<evidence type="ECO:0000313" key="2">
    <source>
        <dbReference type="Proteomes" id="UP000183832"/>
    </source>
</evidence>
<proteinExistence type="predicted"/>
<dbReference type="Proteomes" id="UP000183832">
    <property type="component" value="Unassembled WGS sequence"/>
</dbReference>
<name>A0A1J1ID02_9DIPT</name>
<sequence length="81" mass="9405">MEKGRNCCKLNFKIFNKHKAFKRTDKHTIGSSDCQMNSTMTWKEKRGSNIRGFVIENNLKGENIEDENDGNQLPRMGQNIK</sequence>
<reference evidence="1 2" key="1">
    <citation type="submission" date="2015-04" db="EMBL/GenBank/DDBJ databases">
        <authorList>
            <person name="Syromyatnikov M.Y."/>
            <person name="Popov V.N."/>
        </authorList>
    </citation>
    <scope>NUCLEOTIDE SEQUENCE [LARGE SCALE GENOMIC DNA]</scope>
</reference>
<accession>A0A1J1ID02</accession>
<gene>
    <name evidence="1" type="ORF">CLUMA_CG011531</name>
</gene>
<evidence type="ECO:0000313" key="1">
    <source>
        <dbReference type="EMBL" id="CRK98165.1"/>
    </source>
</evidence>
<keyword evidence="2" id="KW-1185">Reference proteome</keyword>
<organism evidence="1 2">
    <name type="scientific">Clunio marinus</name>
    <dbReference type="NCBI Taxonomy" id="568069"/>
    <lineage>
        <taxon>Eukaryota</taxon>
        <taxon>Metazoa</taxon>
        <taxon>Ecdysozoa</taxon>
        <taxon>Arthropoda</taxon>
        <taxon>Hexapoda</taxon>
        <taxon>Insecta</taxon>
        <taxon>Pterygota</taxon>
        <taxon>Neoptera</taxon>
        <taxon>Endopterygota</taxon>
        <taxon>Diptera</taxon>
        <taxon>Nematocera</taxon>
        <taxon>Chironomoidea</taxon>
        <taxon>Chironomidae</taxon>
        <taxon>Clunio</taxon>
    </lineage>
</organism>
<protein>
    <submittedName>
        <fullName evidence="1">CLUMA_CG011531, isoform A</fullName>
    </submittedName>
</protein>
<dbReference type="AlphaFoldDB" id="A0A1J1ID02"/>
<dbReference type="EMBL" id="CVRI01000047">
    <property type="protein sequence ID" value="CRK98165.1"/>
    <property type="molecule type" value="Genomic_DNA"/>
</dbReference>